<organism evidence="9 10">
    <name type="scientific">Spinacia oleracea</name>
    <name type="common">Spinach</name>
    <dbReference type="NCBI Taxonomy" id="3562"/>
    <lineage>
        <taxon>Eukaryota</taxon>
        <taxon>Viridiplantae</taxon>
        <taxon>Streptophyta</taxon>
        <taxon>Embryophyta</taxon>
        <taxon>Tracheophyta</taxon>
        <taxon>Spermatophyta</taxon>
        <taxon>Magnoliopsida</taxon>
        <taxon>eudicotyledons</taxon>
        <taxon>Gunneridae</taxon>
        <taxon>Pentapetalae</taxon>
        <taxon>Caryophyllales</taxon>
        <taxon>Chenopodiaceae</taxon>
        <taxon>Chenopodioideae</taxon>
        <taxon>Anserineae</taxon>
        <taxon>Spinacia</taxon>
    </lineage>
</organism>
<dbReference type="GO" id="GO:0005576">
    <property type="term" value="C:extracellular region"/>
    <property type="evidence" value="ECO:0007669"/>
    <property type="project" value="UniProtKB-SubCell"/>
</dbReference>
<dbReference type="SUPFAM" id="SSF52266">
    <property type="entry name" value="SGNH hydrolase"/>
    <property type="match status" value="1"/>
</dbReference>
<evidence type="ECO:0000256" key="6">
    <source>
        <dbReference type="ARBA" id="ARBA00022963"/>
    </source>
</evidence>
<dbReference type="InterPro" id="IPR035669">
    <property type="entry name" value="SGNH_plant_lipase-like"/>
</dbReference>
<dbReference type="Pfam" id="PF00657">
    <property type="entry name" value="Lipase_GDSL"/>
    <property type="match status" value="1"/>
</dbReference>
<keyword evidence="3" id="KW-0964">Secreted</keyword>
<dbReference type="GO" id="GO:0016788">
    <property type="term" value="F:hydrolase activity, acting on ester bonds"/>
    <property type="evidence" value="ECO:0007669"/>
    <property type="project" value="InterPro"/>
</dbReference>
<keyword evidence="7" id="KW-0443">Lipid metabolism</keyword>
<feature type="chain" id="PRO_5046491207" evidence="8">
    <location>
        <begin position="30"/>
        <end position="382"/>
    </location>
</feature>
<dbReference type="KEGG" id="soe:110801479"/>
<evidence type="ECO:0000256" key="1">
    <source>
        <dbReference type="ARBA" id="ARBA00004613"/>
    </source>
</evidence>
<dbReference type="InterPro" id="IPR036514">
    <property type="entry name" value="SGNH_hydro_sf"/>
</dbReference>
<evidence type="ECO:0000256" key="5">
    <source>
        <dbReference type="ARBA" id="ARBA00022801"/>
    </source>
</evidence>
<accession>A0A9R0K8L8</accession>
<reference evidence="10" key="2">
    <citation type="submission" date="2025-08" db="UniProtKB">
        <authorList>
            <consortium name="RefSeq"/>
        </authorList>
    </citation>
    <scope>IDENTIFICATION</scope>
    <source>
        <tissue evidence="10">Leaf</tissue>
    </source>
</reference>
<gene>
    <name evidence="10" type="primary">LOC110801479</name>
</gene>
<comment type="subcellular location">
    <subcellularLocation>
        <location evidence="1">Secreted</location>
    </subcellularLocation>
</comment>
<evidence type="ECO:0000313" key="9">
    <source>
        <dbReference type="Proteomes" id="UP000813463"/>
    </source>
</evidence>
<evidence type="ECO:0000313" key="10">
    <source>
        <dbReference type="RefSeq" id="XP_021862539.2"/>
    </source>
</evidence>
<reference evidence="9" key="1">
    <citation type="journal article" date="2021" name="Nat. Commun.">
        <title>Genomic analyses provide insights into spinach domestication and the genetic basis of agronomic traits.</title>
        <authorList>
            <person name="Cai X."/>
            <person name="Sun X."/>
            <person name="Xu C."/>
            <person name="Sun H."/>
            <person name="Wang X."/>
            <person name="Ge C."/>
            <person name="Zhang Z."/>
            <person name="Wang Q."/>
            <person name="Fei Z."/>
            <person name="Jiao C."/>
            <person name="Wang Q."/>
        </authorList>
    </citation>
    <scope>NUCLEOTIDE SEQUENCE [LARGE SCALE GENOMIC DNA]</scope>
    <source>
        <strain evidence="9">cv. Varoflay</strain>
    </source>
</reference>
<evidence type="ECO:0000256" key="2">
    <source>
        <dbReference type="ARBA" id="ARBA00008668"/>
    </source>
</evidence>
<sequence>MGYFQNKRRTLIWLMIITFSLNMVRNCRSHGADGRIANFVFGDSLADVGNNNYIDTYLRANMTPNGIDYGKPTGRYTNGYTILDMIAHQFGSKISCSPPYLDPSTKGSVILQGVNYASGGSGILNETGRIQKARIPIDAQLDNFANTIQQIKSLIGEAATKELLNKAFYPVVVGSNDFLMNFLLPRFLTIDEPYLSAEEFVGTMITKLRMQLTRLYNMGARTIAVVNVGPIGCMPFERTVGVSLFGGEKNCSETANQAALLYDARLRSLITELSNNLKGSFFLHADVYRIFNDIVLNYRSYGFENGSAACCSLAGPFHSVAPCGPKSKVCSDRSKYVFWDSYHPSQAANVLIAKRLVDGDIKDISPINIRQLFTSQTNIRPS</sequence>
<keyword evidence="6" id="KW-0442">Lipid degradation</keyword>
<dbReference type="Proteomes" id="UP000813463">
    <property type="component" value="Chromosome 3"/>
</dbReference>
<dbReference type="Gene3D" id="3.40.50.1110">
    <property type="entry name" value="SGNH hydrolase"/>
    <property type="match status" value="1"/>
</dbReference>
<keyword evidence="4 8" id="KW-0732">Signal</keyword>
<comment type="similarity">
    <text evidence="2">Belongs to the 'GDSL' lipolytic enzyme family.</text>
</comment>
<dbReference type="PANTHER" id="PTHR45650">
    <property type="entry name" value="GDSL-LIKE LIPASE/ACYLHYDROLASE-RELATED"/>
    <property type="match status" value="1"/>
</dbReference>
<proteinExistence type="inferred from homology"/>
<keyword evidence="9" id="KW-1185">Reference proteome</keyword>
<dbReference type="InterPro" id="IPR051238">
    <property type="entry name" value="GDSL_esterase/lipase"/>
</dbReference>
<evidence type="ECO:0000256" key="3">
    <source>
        <dbReference type="ARBA" id="ARBA00022525"/>
    </source>
</evidence>
<dbReference type="CDD" id="cd01837">
    <property type="entry name" value="SGNH_plant_lipase_like"/>
    <property type="match status" value="1"/>
</dbReference>
<evidence type="ECO:0000256" key="7">
    <source>
        <dbReference type="ARBA" id="ARBA00023098"/>
    </source>
</evidence>
<dbReference type="AlphaFoldDB" id="A0A9R0K8L8"/>
<dbReference type="InterPro" id="IPR001087">
    <property type="entry name" value="GDSL"/>
</dbReference>
<evidence type="ECO:0000256" key="8">
    <source>
        <dbReference type="SAM" id="SignalP"/>
    </source>
</evidence>
<evidence type="ECO:0000256" key="4">
    <source>
        <dbReference type="ARBA" id="ARBA00022729"/>
    </source>
</evidence>
<feature type="signal peptide" evidence="8">
    <location>
        <begin position="1"/>
        <end position="29"/>
    </location>
</feature>
<protein>
    <submittedName>
        <fullName evidence="10">GDSL esterase/lipase At4g16230-like</fullName>
    </submittedName>
</protein>
<dbReference type="GeneID" id="110801479"/>
<dbReference type="RefSeq" id="XP_021862539.2">
    <property type="nucleotide sequence ID" value="XM_022006847.2"/>
</dbReference>
<dbReference type="PANTHER" id="PTHR45650:SF4">
    <property type="entry name" value="GDSL-LIKE LIPASE_ACYLHYDROLASE FAMILY PROTEIN, EXPRESSED"/>
    <property type="match status" value="1"/>
</dbReference>
<name>A0A9R0K8L8_SPIOL</name>
<dbReference type="GO" id="GO:0016042">
    <property type="term" value="P:lipid catabolic process"/>
    <property type="evidence" value="ECO:0007669"/>
    <property type="project" value="UniProtKB-KW"/>
</dbReference>
<keyword evidence="5" id="KW-0378">Hydrolase</keyword>